<dbReference type="EMBL" id="JAAVTK010000012">
    <property type="protein sequence ID" value="NKI91009.1"/>
    <property type="molecule type" value="Genomic_DNA"/>
</dbReference>
<keyword evidence="2" id="KW-1185">Reference proteome</keyword>
<name>A0ABX1HL71_9BACT</name>
<proteinExistence type="predicted"/>
<comment type="caution">
    <text evidence="1">The sequence shown here is derived from an EMBL/GenBank/DDBJ whole genome shotgun (WGS) entry which is preliminary data.</text>
</comment>
<accession>A0ABX1HL71</accession>
<sequence length="73" mass="7819">MDHLLNPPGHFTAAKLAVPAALQGQRVLRFENVRLSNVADGYAVNGWESMMLKNHSGIAGNYRNPKGASSPCA</sequence>
<dbReference type="RefSeq" id="WP_235955585.1">
    <property type="nucleotide sequence ID" value="NZ_JAAVTK010000012.1"/>
</dbReference>
<dbReference type="Proteomes" id="UP000717634">
    <property type="component" value="Unassembled WGS sequence"/>
</dbReference>
<protein>
    <submittedName>
        <fullName evidence="1">Uncharacterized protein</fullName>
    </submittedName>
</protein>
<organism evidence="1 2">
    <name type="scientific">Hymenobacter artigasi</name>
    <dbReference type="NCBI Taxonomy" id="2719616"/>
    <lineage>
        <taxon>Bacteria</taxon>
        <taxon>Pseudomonadati</taxon>
        <taxon>Bacteroidota</taxon>
        <taxon>Cytophagia</taxon>
        <taxon>Cytophagales</taxon>
        <taxon>Hymenobacteraceae</taxon>
        <taxon>Hymenobacter</taxon>
    </lineage>
</organism>
<reference evidence="1 2" key="1">
    <citation type="submission" date="2020-03" db="EMBL/GenBank/DDBJ databases">
        <title>Genomic Encyclopedia of Type Strains, Phase IV (KMG-V): Genome sequencing to study the core and pangenomes of soil and plant-associated prokaryotes.</title>
        <authorList>
            <person name="Whitman W."/>
        </authorList>
    </citation>
    <scope>NUCLEOTIDE SEQUENCE [LARGE SCALE GENOMIC DNA]</scope>
    <source>
        <strain evidence="1 2">1B</strain>
    </source>
</reference>
<evidence type="ECO:0000313" key="2">
    <source>
        <dbReference type="Proteomes" id="UP000717634"/>
    </source>
</evidence>
<gene>
    <name evidence="1" type="ORF">HBN54_003621</name>
</gene>
<evidence type="ECO:0000313" key="1">
    <source>
        <dbReference type="EMBL" id="NKI91009.1"/>
    </source>
</evidence>